<dbReference type="SUPFAM" id="SSF47384">
    <property type="entry name" value="Homodimeric domain of signal transducing histidine kinase"/>
    <property type="match status" value="1"/>
</dbReference>
<dbReference type="PRINTS" id="PR00344">
    <property type="entry name" value="BCTRLSENSOR"/>
</dbReference>
<evidence type="ECO:0000256" key="4">
    <source>
        <dbReference type="ARBA" id="ARBA00022777"/>
    </source>
</evidence>
<evidence type="ECO:0000313" key="9">
    <source>
        <dbReference type="EMBL" id="GJD87552.1"/>
    </source>
</evidence>
<organism evidence="9 10">
    <name type="scientific">Methylobacterium hispanicum</name>
    <dbReference type="NCBI Taxonomy" id="270350"/>
    <lineage>
        <taxon>Bacteria</taxon>
        <taxon>Pseudomonadati</taxon>
        <taxon>Pseudomonadota</taxon>
        <taxon>Alphaproteobacteria</taxon>
        <taxon>Hyphomicrobiales</taxon>
        <taxon>Methylobacteriaceae</taxon>
        <taxon>Methylobacterium</taxon>
    </lineage>
</organism>
<keyword evidence="7" id="KW-0472">Membrane</keyword>
<keyword evidence="3" id="KW-0808">Transferase</keyword>
<dbReference type="InterPro" id="IPR005467">
    <property type="entry name" value="His_kinase_dom"/>
</dbReference>
<sequence length="374" mass="39762">MRAFVRRAGAAGQDGSERASGRASRAAPSRGPRRLWLHAVAYSLILCIFAADVVTPPDNVSICFAYTVPILLGVYTGPRSAFGLALATTASSLLGSFIRPPSGGIALSFVANRLIATAAQWLVAFLIEQRRRGRAIVQAHLAEERAKAETGQRFVRILSHEIASALTAIGGQSSRLAKLAPGIEPAEIVARTDKIGQAVARLDALVGRIQLAAEVDGGEIALVPEHTPCMEFLRPLLTEYEPGPELALTLLCGEETICGDRGLLYQAVSNLVSNAVRYSHAPAAVTVSVDRSDLTDGPMITVSDCGIGIDADEVERVFEPYYRARNSTGIRGLGVGLHIVRHFVEAHGGEIRIASRPGQGTRVSLHLPPEKVAA</sequence>
<protein>
    <recommendedName>
        <fullName evidence="2">histidine kinase</fullName>
        <ecNumber evidence="2">2.7.13.3</ecNumber>
    </recommendedName>
</protein>
<dbReference type="EC" id="2.7.13.3" evidence="2"/>
<accession>A0AAV4ZH61</accession>
<dbReference type="InterPro" id="IPR003594">
    <property type="entry name" value="HATPase_dom"/>
</dbReference>
<comment type="caution">
    <text evidence="9">The sequence shown here is derived from an EMBL/GenBank/DDBJ whole genome shotgun (WGS) entry which is preliminary data.</text>
</comment>
<dbReference type="Proteomes" id="UP001055247">
    <property type="component" value="Unassembled WGS sequence"/>
</dbReference>
<keyword evidence="10" id="KW-1185">Reference proteome</keyword>
<dbReference type="PANTHER" id="PTHR43711:SF1">
    <property type="entry name" value="HISTIDINE KINASE 1"/>
    <property type="match status" value="1"/>
</dbReference>
<dbReference type="SMART" id="SM00387">
    <property type="entry name" value="HATPase_c"/>
    <property type="match status" value="1"/>
</dbReference>
<evidence type="ECO:0000256" key="6">
    <source>
        <dbReference type="SAM" id="MobiDB-lite"/>
    </source>
</evidence>
<evidence type="ECO:0000313" key="10">
    <source>
        <dbReference type="Proteomes" id="UP001055247"/>
    </source>
</evidence>
<dbReference type="InterPro" id="IPR036097">
    <property type="entry name" value="HisK_dim/P_sf"/>
</dbReference>
<evidence type="ECO:0000259" key="8">
    <source>
        <dbReference type="PROSITE" id="PS50109"/>
    </source>
</evidence>
<dbReference type="AlphaFoldDB" id="A0AAV4ZH61"/>
<evidence type="ECO:0000256" key="1">
    <source>
        <dbReference type="ARBA" id="ARBA00000085"/>
    </source>
</evidence>
<dbReference type="InterPro" id="IPR004358">
    <property type="entry name" value="Sig_transdc_His_kin-like_C"/>
</dbReference>
<dbReference type="PANTHER" id="PTHR43711">
    <property type="entry name" value="TWO-COMPONENT HISTIDINE KINASE"/>
    <property type="match status" value="1"/>
</dbReference>
<evidence type="ECO:0000256" key="2">
    <source>
        <dbReference type="ARBA" id="ARBA00012438"/>
    </source>
</evidence>
<evidence type="ECO:0000256" key="5">
    <source>
        <dbReference type="ARBA" id="ARBA00023012"/>
    </source>
</evidence>
<feature type="domain" description="Histidine kinase" evidence="8">
    <location>
        <begin position="157"/>
        <end position="371"/>
    </location>
</feature>
<keyword evidence="4" id="KW-0418">Kinase</keyword>
<keyword evidence="7" id="KW-0812">Transmembrane</keyword>
<dbReference type="EMBL" id="BPQO01000003">
    <property type="protein sequence ID" value="GJD87552.1"/>
    <property type="molecule type" value="Genomic_DNA"/>
</dbReference>
<evidence type="ECO:0000256" key="3">
    <source>
        <dbReference type="ARBA" id="ARBA00022679"/>
    </source>
</evidence>
<dbReference type="Gene3D" id="3.30.565.10">
    <property type="entry name" value="Histidine kinase-like ATPase, C-terminal domain"/>
    <property type="match status" value="1"/>
</dbReference>
<evidence type="ECO:0000256" key="7">
    <source>
        <dbReference type="SAM" id="Phobius"/>
    </source>
</evidence>
<dbReference type="GO" id="GO:0000155">
    <property type="term" value="F:phosphorelay sensor kinase activity"/>
    <property type="evidence" value="ECO:0007669"/>
    <property type="project" value="InterPro"/>
</dbReference>
<keyword evidence="7" id="KW-1133">Transmembrane helix</keyword>
<reference evidence="9" key="1">
    <citation type="journal article" date="2016" name="Front. Microbiol.">
        <title>Genome Sequence of the Piezophilic, Mesophilic Sulfate-Reducing Bacterium Desulfovibrio indicus J2T.</title>
        <authorList>
            <person name="Cao J."/>
            <person name="Maignien L."/>
            <person name="Shao Z."/>
            <person name="Alain K."/>
            <person name="Jebbar M."/>
        </authorList>
    </citation>
    <scope>NUCLEOTIDE SEQUENCE</scope>
    <source>
        <strain evidence="9">DSM 16372</strain>
    </source>
</reference>
<dbReference type="SUPFAM" id="SSF55874">
    <property type="entry name" value="ATPase domain of HSP90 chaperone/DNA topoisomerase II/histidine kinase"/>
    <property type="match status" value="1"/>
</dbReference>
<feature type="transmembrane region" description="Helical" evidence="7">
    <location>
        <begin position="35"/>
        <end position="53"/>
    </location>
</feature>
<name>A0AAV4ZH61_9HYPH</name>
<proteinExistence type="predicted"/>
<dbReference type="Pfam" id="PF02518">
    <property type="entry name" value="HATPase_c"/>
    <property type="match status" value="1"/>
</dbReference>
<dbReference type="RefSeq" id="WP_238229610.1">
    <property type="nucleotide sequence ID" value="NZ_BPQO01000003.1"/>
</dbReference>
<keyword evidence="5" id="KW-0902">Two-component regulatory system</keyword>
<dbReference type="PROSITE" id="PS50109">
    <property type="entry name" value="HIS_KIN"/>
    <property type="match status" value="1"/>
</dbReference>
<dbReference type="InterPro" id="IPR036890">
    <property type="entry name" value="HATPase_C_sf"/>
</dbReference>
<reference evidence="9" key="2">
    <citation type="submission" date="2021-08" db="EMBL/GenBank/DDBJ databases">
        <authorList>
            <person name="Tani A."/>
            <person name="Ola A."/>
            <person name="Ogura Y."/>
            <person name="Katsura K."/>
            <person name="Hayashi T."/>
        </authorList>
    </citation>
    <scope>NUCLEOTIDE SEQUENCE</scope>
    <source>
        <strain evidence="9">DSM 16372</strain>
    </source>
</reference>
<comment type="catalytic activity">
    <reaction evidence="1">
        <text>ATP + protein L-histidine = ADP + protein N-phospho-L-histidine.</text>
        <dbReference type="EC" id="2.7.13.3"/>
    </reaction>
</comment>
<gene>
    <name evidence="9" type="primary">sasA_4</name>
    <name evidence="9" type="ORF">BHAOGJBA_1057</name>
</gene>
<dbReference type="InterPro" id="IPR050736">
    <property type="entry name" value="Sensor_HK_Regulatory"/>
</dbReference>
<feature type="transmembrane region" description="Helical" evidence="7">
    <location>
        <begin position="105"/>
        <end position="127"/>
    </location>
</feature>
<feature type="region of interest" description="Disordered" evidence="6">
    <location>
        <begin position="1"/>
        <end position="28"/>
    </location>
</feature>